<dbReference type="GO" id="GO:0005634">
    <property type="term" value="C:nucleus"/>
    <property type="evidence" value="ECO:0007669"/>
    <property type="project" value="TreeGrafter"/>
</dbReference>
<feature type="region of interest" description="Disordered" evidence="5">
    <location>
        <begin position="896"/>
        <end position="924"/>
    </location>
</feature>
<dbReference type="Pfam" id="PF00271">
    <property type="entry name" value="Helicase_C"/>
    <property type="match status" value="1"/>
</dbReference>
<dbReference type="AlphaFoldDB" id="A0A2T4H613"/>
<dbReference type="InterPro" id="IPR014001">
    <property type="entry name" value="Helicase_ATP-bd"/>
</dbReference>
<comment type="caution">
    <text evidence="8">The sequence shown here is derived from an EMBL/GenBank/DDBJ whole genome shotgun (WGS) entry which is preliminary data.</text>
</comment>
<dbReference type="PROSITE" id="PS51192">
    <property type="entry name" value="HELICASE_ATP_BIND_1"/>
    <property type="match status" value="1"/>
</dbReference>
<dbReference type="CDD" id="cd18793">
    <property type="entry name" value="SF2_C_SNF"/>
    <property type="match status" value="1"/>
</dbReference>
<dbReference type="InterPro" id="IPR038718">
    <property type="entry name" value="SNF2-like_sf"/>
</dbReference>
<evidence type="ECO:0000259" key="7">
    <source>
        <dbReference type="PROSITE" id="PS51194"/>
    </source>
</evidence>
<dbReference type="GO" id="GO:0004386">
    <property type="term" value="F:helicase activity"/>
    <property type="evidence" value="ECO:0007669"/>
    <property type="project" value="UniProtKB-KW"/>
</dbReference>
<accession>A0A2T4H613</accession>
<evidence type="ECO:0000313" key="9">
    <source>
        <dbReference type="Proteomes" id="UP000241587"/>
    </source>
</evidence>
<dbReference type="OMA" id="QMANHEA"/>
<gene>
    <name evidence="8" type="ORF">FCULG_00003775</name>
</gene>
<dbReference type="OrthoDB" id="5105430at2759"/>
<evidence type="ECO:0000259" key="6">
    <source>
        <dbReference type="PROSITE" id="PS51192"/>
    </source>
</evidence>
<dbReference type="SMART" id="SM00490">
    <property type="entry name" value="HELICc"/>
    <property type="match status" value="1"/>
</dbReference>
<dbReference type="Pfam" id="PF00176">
    <property type="entry name" value="SNF2-rel_dom"/>
    <property type="match status" value="1"/>
</dbReference>
<dbReference type="Gene3D" id="3.40.50.10810">
    <property type="entry name" value="Tandem AAA-ATPase domain"/>
    <property type="match status" value="1"/>
</dbReference>
<feature type="domain" description="Helicase C-terminal" evidence="7">
    <location>
        <begin position="696"/>
        <end position="853"/>
    </location>
</feature>
<evidence type="ECO:0000256" key="4">
    <source>
        <dbReference type="ARBA" id="ARBA00022840"/>
    </source>
</evidence>
<feature type="compositionally biased region" description="Acidic residues" evidence="5">
    <location>
        <begin position="602"/>
        <end position="617"/>
    </location>
</feature>
<dbReference type="GO" id="GO:0008094">
    <property type="term" value="F:ATP-dependent activity, acting on DNA"/>
    <property type="evidence" value="ECO:0007669"/>
    <property type="project" value="TreeGrafter"/>
</dbReference>
<dbReference type="PROSITE" id="PS51194">
    <property type="entry name" value="HELICASE_CTER"/>
    <property type="match status" value="1"/>
</dbReference>
<organism evidence="8 9">
    <name type="scientific">Fusarium culmorum</name>
    <dbReference type="NCBI Taxonomy" id="5516"/>
    <lineage>
        <taxon>Eukaryota</taxon>
        <taxon>Fungi</taxon>
        <taxon>Dikarya</taxon>
        <taxon>Ascomycota</taxon>
        <taxon>Pezizomycotina</taxon>
        <taxon>Sordariomycetes</taxon>
        <taxon>Hypocreomycetidae</taxon>
        <taxon>Hypocreales</taxon>
        <taxon>Nectriaceae</taxon>
        <taxon>Fusarium</taxon>
    </lineage>
</organism>
<sequence length="942" mass="108014">MVPINETYQRLRRKYVVPILEMTRMAIEEENERPPLINPTTLVDLKARGPVRFNMATEEKNAPLANALQKLPTQKAKKKATPQAGSRDSHADWIAQYESTTSQGLLTFDLNIPKLKEGHMLKPWQETGARKLVNSCNLLLGGLVLGDETGLGKSLTALVAALHQRNEMLPACGPVAVVTRPSCVIQWWEEIKRHFSKETRPKAIIVNTASIDVLKILEYDVIIFSSSFLKQRFREIKTLEQWCKTVESHGIETARKLFPNYQHKTIPQPLHSKRYQLMDQQFPVLIVDEAHDAKNPESLYHQAIIRLSYHNAFLLTATPIFNTWYDLNGILMLLPGSPFKSDDDFRRIFPVPPPFPSQVGRNGPEGPFLRLLQHLISGTILARPKSISDIPLVYDHHEMVKDDNIPRVIDLMIINRTITGRDLIWGKNTLHPRHPGRQNQLKRGIQLLRTSQQLANHEMLFKPYETYEKGKEKRAETYSEFEADIQLHIQEWLDDQNARDISAPISLIDLTAEQYSQFKQWYIMKSNSVEIDKEASDSPQCLQSLKVPNQDGTPRPADINPEVLQRLTVAGIDYSRFTAEDLNMVQRVLYHDDDFNYFQDKEDLDFDPDNSESDTDTEQFAGKAQRRTGKDQQKQRERKKQWKQRERQKQQKQHKQQEQGEQQKQQKQRSAESSRIWKDTVQHMTVDELGSPKVKTIAHLIANIQSEYPDGKIIVASASVKFLDIISEYLSHLLPKLKKAHFDGRITSMDDRMGIVNRFNSKTGNINLLLLSASCGGTGLNLYGGSHVIITERFWTAGLENQVIGRAARLPQEKEVHVYYIHATSAVDELIGNLLEKKKDVSHPLELAFRRADDTLYVQGLIPDRKELEDTLGKYNEARRCLYEAIDPRTMADEMGTVAGDSDKEQFDPDAENWDDSDDDDDDELNEILAEKELESKRWQLG</sequence>
<dbReference type="InterPro" id="IPR001650">
    <property type="entry name" value="Helicase_C-like"/>
</dbReference>
<dbReference type="Gene3D" id="3.40.50.300">
    <property type="entry name" value="P-loop containing nucleotide triphosphate hydrolases"/>
    <property type="match status" value="1"/>
</dbReference>
<evidence type="ECO:0000256" key="3">
    <source>
        <dbReference type="ARBA" id="ARBA00022806"/>
    </source>
</evidence>
<dbReference type="GO" id="GO:0005524">
    <property type="term" value="F:ATP binding"/>
    <property type="evidence" value="ECO:0007669"/>
    <property type="project" value="UniProtKB-KW"/>
</dbReference>
<dbReference type="GO" id="GO:0016787">
    <property type="term" value="F:hydrolase activity"/>
    <property type="evidence" value="ECO:0007669"/>
    <property type="project" value="UniProtKB-KW"/>
</dbReference>
<dbReference type="SMART" id="SM00487">
    <property type="entry name" value="DEXDc"/>
    <property type="match status" value="1"/>
</dbReference>
<keyword evidence="1" id="KW-0547">Nucleotide-binding</keyword>
<feature type="domain" description="Helicase ATP-binding" evidence="6">
    <location>
        <begin position="134"/>
        <end position="337"/>
    </location>
</feature>
<keyword evidence="9" id="KW-1185">Reference proteome</keyword>
<dbReference type="InterPro" id="IPR000330">
    <property type="entry name" value="SNF2_N"/>
</dbReference>
<dbReference type="SUPFAM" id="SSF52540">
    <property type="entry name" value="P-loop containing nucleoside triphosphate hydrolases"/>
    <property type="match status" value="2"/>
</dbReference>
<dbReference type="PANTHER" id="PTHR45626">
    <property type="entry name" value="TRANSCRIPTION TERMINATION FACTOR 2-RELATED"/>
    <property type="match status" value="1"/>
</dbReference>
<keyword evidence="3" id="KW-0347">Helicase</keyword>
<protein>
    <submittedName>
        <fullName evidence="8">Uncharacterized protein</fullName>
    </submittedName>
</protein>
<keyword evidence="4" id="KW-0067">ATP-binding</keyword>
<dbReference type="Proteomes" id="UP000241587">
    <property type="component" value="Unassembled WGS sequence"/>
</dbReference>
<feature type="compositionally biased region" description="Acidic residues" evidence="5">
    <location>
        <begin position="908"/>
        <end position="924"/>
    </location>
</feature>
<evidence type="ECO:0000313" key="8">
    <source>
        <dbReference type="EMBL" id="PTD11244.1"/>
    </source>
</evidence>
<keyword evidence="2" id="KW-0378">Hydrolase</keyword>
<feature type="region of interest" description="Disordered" evidence="5">
    <location>
        <begin position="601"/>
        <end position="677"/>
    </location>
</feature>
<evidence type="ECO:0000256" key="5">
    <source>
        <dbReference type="SAM" id="MobiDB-lite"/>
    </source>
</evidence>
<evidence type="ECO:0000256" key="1">
    <source>
        <dbReference type="ARBA" id="ARBA00022741"/>
    </source>
</evidence>
<dbReference type="InterPro" id="IPR027417">
    <property type="entry name" value="P-loop_NTPase"/>
</dbReference>
<name>A0A2T4H613_FUSCU</name>
<dbReference type="EMBL" id="PVEM01000001">
    <property type="protein sequence ID" value="PTD11244.1"/>
    <property type="molecule type" value="Genomic_DNA"/>
</dbReference>
<dbReference type="PANTHER" id="PTHR45626:SF17">
    <property type="entry name" value="HELICASE-LIKE TRANSCRIPTION FACTOR"/>
    <property type="match status" value="1"/>
</dbReference>
<proteinExistence type="predicted"/>
<reference evidence="8 9" key="1">
    <citation type="submission" date="2018-02" db="EMBL/GenBank/DDBJ databases">
        <title>Fusarium culmorum secondary metabolites in fungal-bacterial-plant interactions.</title>
        <authorList>
            <person name="Schmidt R."/>
        </authorList>
    </citation>
    <scope>NUCLEOTIDE SEQUENCE [LARGE SCALE GENOMIC DNA]</scope>
    <source>
        <strain evidence="8 9">PV</strain>
    </source>
</reference>
<dbReference type="GO" id="GO:0006281">
    <property type="term" value="P:DNA repair"/>
    <property type="evidence" value="ECO:0007669"/>
    <property type="project" value="TreeGrafter"/>
</dbReference>
<dbReference type="InterPro" id="IPR049730">
    <property type="entry name" value="SNF2/RAD54-like_C"/>
</dbReference>
<dbReference type="InterPro" id="IPR050628">
    <property type="entry name" value="SNF2_RAD54_helicase_TF"/>
</dbReference>
<evidence type="ECO:0000256" key="2">
    <source>
        <dbReference type="ARBA" id="ARBA00022801"/>
    </source>
</evidence>